<feature type="signal peptide" evidence="2">
    <location>
        <begin position="1"/>
        <end position="28"/>
    </location>
</feature>
<comment type="caution">
    <text evidence="3">The sequence shown here is derived from an EMBL/GenBank/DDBJ whole genome shotgun (WGS) entry which is preliminary data.</text>
</comment>
<evidence type="ECO:0000256" key="2">
    <source>
        <dbReference type="SAM" id="SignalP"/>
    </source>
</evidence>
<proteinExistence type="predicted"/>
<keyword evidence="4" id="KW-1185">Reference proteome</keyword>
<evidence type="ECO:0000313" key="3">
    <source>
        <dbReference type="EMBL" id="CAF9919116.1"/>
    </source>
</evidence>
<keyword evidence="2" id="KW-0732">Signal</keyword>
<evidence type="ECO:0000256" key="1">
    <source>
        <dbReference type="SAM" id="MobiDB-lite"/>
    </source>
</evidence>
<protein>
    <submittedName>
        <fullName evidence="3">Uncharacterized protein</fullName>
    </submittedName>
</protein>
<gene>
    <name evidence="3" type="ORF">IMSHALPRED_004528</name>
</gene>
<dbReference type="OrthoDB" id="5424363at2759"/>
<feature type="compositionally biased region" description="Low complexity" evidence="1">
    <location>
        <begin position="340"/>
        <end position="352"/>
    </location>
</feature>
<reference evidence="3" key="1">
    <citation type="submission" date="2021-03" db="EMBL/GenBank/DDBJ databases">
        <authorList>
            <person name="Tagirdzhanova G."/>
        </authorList>
    </citation>
    <scope>NUCLEOTIDE SEQUENCE</scope>
</reference>
<organism evidence="3 4">
    <name type="scientific">Imshaugia aleurites</name>
    <dbReference type="NCBI Taxonomy" id="172621"/>
    <lineage>
        <taxon>Eukaryota</taxon>
        <taxon>Fungi</taxon>
        <taxon>Dikarya</taxon>
        <taxon>Ascomycota</taxon>
        <taxon>Pezizomycotina</taxon>
        <taxon>Lecanoromycetes</taxon>
        <taxon>OSLEUM clade</taxon>
        <taxon>Lecanoromycetidae</taxon>
        <taxon>Lecanorales</taxon>
        <taxon>Lecanorineae</taxon>
        <taxon>Parmeliaceae</taxon>
        <taxon>Imshaugia</taxon>
    </lineage>
</organism>
<dbReference type="AlphaFoldDB" id="A0A8H3FE02"/>
<evidence type="ECO:0000313" key="4">
    <source>
        <dbReference type="Proteomes" id="UP000664534"/>
    </source>
</evidence>
<dbReference type="Proteomes" id="UP000664534">
    <property type="component" value="Unassembled WGS sequence"/>
</dbReference>
<sequence>MSYFKTTLVIGLCLALCLTANPIHRVRALDYAPAKGLQPIHKSRSQFETSNNNGKLCNSSDRSCELHRRTKDFNTWRARPHELIFLAPHAGLVLRDFYHAILTQVDEQWSLQAPVPRFWIRQKDLKLYFRSVGGPTPWSIVARLAYRLLRAIQWGWTCLNDRIHQNSAAAQGVVGTLHVANNQFSVSLQQHPAKPTAAKNTKRTDLTKRSDFRLICSRHYSEILPLSIAAPYAKAFFDAIAVTASTAWTSRPQTALLAVTQSPFQLTVSCLGAHIPWSLLASAAQHFSALADRGLVGAFDAFYQDPASASTSTIAIGLRLLTDAPTPMTISQPAKRDLQTPPTALLRPRGPPTTTTPCIRVTHFLQTAAMVPTALAAAKLEDFYTIIALKIETGQMAHKAPARTVVCALWDFELVFSSPMIDVPLSFVQAFVIEMAARSARQFSGFYEATVVGEGPLCGLVIFVQMRLKGGAGPMLGF</sequence>
<accession>A0A8H3FE02</accession>
<feature type="chain" id="PRO_5034916504" evidence="2">
    <location>
        <begin position="29"/>
        <end position="478"/>
    </location>
</feature>
<feature type="region of interest" description="Disordered" evidence="1">
    <location>
        <begin position="331"/>
        <end position="352"/>
    </location>
</feature>
<name>A0A8H3FE02_9LECA</name>
<dbReference type="EMBL" id="CAJPDT010000022">
    <property type="protein sequence ID" value="CAF9919116.1"/>
    <property type="molecule type" value="Genomic_DNA"/>
</dbReference>